<comment type="caution">
    <text evidence="11">The sequence shown here is derived from an EMBL/GenBank/DDBJ whole genome shotgun (WGS) entry which is preliminary data.</text>
</comment>
<keyword evidence="7" id="KW-0325">Glycoprotein</keyword>
<evidence type="ECO:0000313" key="12">
    <source>
        <dbReference type="Proteomes" id="UP001153076"/>
    </source>
</evidence>
<dbReference type="InterPro" id="IPR043325">
    <property type="entry name" value="LTSS"/>
</dbReference>
<feature type="domain" description="Bifunctional inhibitor/plant lipid transfer protein/seed storage helical" evidence="10">
    <location>
        <begin position="42"/>
        <end position="122"/>
    </location>
</feature>
<evidence type="ECO:0000256" key="9">
    <source>
        <dbReference type="SAM" id="MobiDB-lite"/>
    </source>
</evidence>
<name>A0A9Q1JKL8_9CARY</name>
<keyword evidence="4" id="KW-0472">Membrane</keyword>
<dbReference type="InterPro" id="IPR036312">
    <property type="entry name" value="Bifun_inhib/LTP/seed_sf"/>
</dbReference>
<dbReference type="PANTHER" id="PTHR33044">
    <property type="entry name" value="BIFUNCTIONAL INHIBITOR/LIPID-TRANSFER PROTEIN/SEED STORAGE 2S ALBUMIN SUPERFAMILY PROTEIN-RELATED"/>
    <property type="match status" value="1"/>
</dbReference>
<gene>
    <name evidence="11" type="ORF">Cgig2_025767</name>
</gene>
<accession>A0A9Q1JKL8</accession>
<comment type="subcellular location">
    <subcellularLocation>
        <location evidence="1">Cell membrane</location>
        <topology evidence="1">Lipid-anchor</topology>
        <topology evidence="1">GPI-anchor</topology>
    </subcellularLocation>
</comment>
<dbReference type="SUPFAM" id="SSF47699">
    <property type="entry name" value="Bifunctional inhibitor/lipid-transfer protein/seed storage 2S albumin"/>
    <property type="match status" value="1"/>
</dbReference>
<keyword evidence="12" id="KW-1185">Reference proteome</keyword>
<keyword evidence="6" id="KW-1015">Disulfide bond</keyword>
<reference evidence="11" key="1">
    <citation type="submission" date="2022-04" db="EMBL/GenBank/DDBJ databases">
        <title>Carnegiea gigantea Genome sequencing and assembly v2.</title>
        <authorList>
            <person name="Copetti D."/>
            <person name="Sanderson M.J."/>
            <person name="Burquez A."/>
            <person name="Wojciechowski M.F."/>
        </authorList>
    </citation>
    <scope>NUCLEOTIDE SEQUENCE</scope>
    <source>
        <strain evidence="11">SGP5-SGP5p</strain>
        <tissue evidence="11">Aerial part</tissue>
    </source>
</reference>
<dbReference type="Proteomes" id="UP001153076">
    <property type="component" value="Unassembled WGS sequence"/>
</dbReference>
<dbReference type="CDD" id="cd00010">
    <property type="entry name" value="AAI_LTSS"/>
    <property type="match status" value="1"/>
</dbReference>
<evidence type="ECO:0000256" key="1">
    <source>
        <dbReference type="ARBA" id="ARBA00004609"/>
    </source>
</evidence>
<keyword evidence="8" id="KW-0449">Lipoprotein</keyword>
<dbReference type="InterPro" id="IPR016140">
    <property type="entry name" value="Bifunc_inhib/LTP/seed_store"/>
</dbReference>
<feature type="compositionally biased region" description="Low complexity" evidence="9">
    <location>
        <begin position="184"/>
        <end position="199"/>
    </location>
</feature>
<dbReference type="SMART" id="SM00499">
    <property type="entry name" value="AAI"/>
    <property type="match status" value="1"/>
</dbReference>
<proteinExistence type="inferred from homology"/>
<evidence type="ECO:0000256" key="4">
    <source>
        <dbReference type="ARBA" id="ARBA00022622"/>
    </source>
</evidence>
<evidence type="ECO:0000256" key="7">
    <source>
        <dbReference type="ARBA" id="ARBA00023180"/>
    </source>
</evidence>
<keyword evidence="3" id="KW-1003">Cell membrane</keyword>
<evidence type="ECO:0000259" key="10">
    <source>
        <dbReference type="SMART" id="SM00499"/>
    </source>
</evidence>
<dbReference type="AlphaFoldDB" id="A0A9Q1JKL8"/>
<dbReference type="OrthoDB" id="1914452at2759"/>
<keyword evidence="4" id="KW-0336">GPI-anchor</keyword>
<evidence type="ECO:0000256" key="2">
    <source>
        <dbReference type="ARBA" id="ARBA00009748"/>
    </source>
</evidence>
<protein>
    <recommendedName>
        <fullName evidence="10">Bifunctional inhibitor/plant lipid transfer protein/seed storage helical domain-containing protein</fullName>
    </recommendedName>
</protein>
<dbReference type="Pfam" id="PF14368">
    <property type="entry name" value="LTP_2"/>
    <property type="match status" value="1"/>
</dbReference>
<dbReference type="GO" id="GO:0005886">
    <property type="term" value="C:plasma membrane"/>
    <property type="evidence" value="ECO:0007669"/>
    <property type="project" value="UniProtKB-SubCell"/>
</dbReference>
<keyword evidence="5" id="KW-0732">Signal</keyword>
<evidence type="ECO:0000256" key="8">
    <source>
        <dbReference type="ARBA" id="ARBA00023288"/>
    </source>
</evidence>
<evidence type="ECO:0000256" key="5">
    <source>
        <dbReference type="ARBA" id="ARBA00022729"/>
    </source>
</evidence>
<sequence>MAHIEQSFTVMLKVFGGVLTVLMVALLLQSLSAHAQVSSSLCTSSMLRSFTPCLNYLTQSSSSSGISPTADCCASLRSLISNGLACLCQIIMGGVPFRIPFNQNLAISLPRACDQAGVPIDCKASPGAPLPAPGPTAFSPFTSSEKADSPSPSGMDPVDVTPAWAPLSDTTSNINPSTTEGSVPPASSTAGTSSIGTPSAAVPSVTLAPSLLLSLIAVIIVEY</sequence>
<evidence type="ECO:0000313" key="11">
    <source>
        <dbReference type="EMBL" id="KAJ8426829.1"/>
    </source>
</evidence>
<dbReference type="Gene3D" id="1.10.110.10">
    <property type="entry name" value="Plant lipid-transfer and hydrophobic proteins"/>
    <property type="match status" value="1"/>
</dbReference>
<dbReference type="EMBL" id="JAKOGI010001233">
    <property type="protein sequence ID" value="KAJ8426829.1"/>
    <property type="molecule type" value="Genomic_DNA"/>
</dbReference>
<comment type="similarity">
    <text evidence="2">Belongs to the plant LTP family.</text>
</comment>
<evidence type="ECO:0000256" key="3">
    <source>
        <dbReference type="ARBA" id="ARBA00022475"/>
    </source>
</evidence>
<feature type="compositionally biased region" description="Polar residues" evidence="9">
    <location>
        <begin position="168"/>
        <end position="181"/>
    </location>
</feature>
<dbReference type="GO" id="GO:0098552">
    <property type="term" value="C:side of membrane"/>
    <property type="evidence" value="ECO:0007669"/>
    <property type="project" value="UniProtKB-KW"/>
</dbReference>
<feature type="region of interest" description="Disordered" evidence="9">
    <location>
        <begin position="133"/>
        <end position="199"/>
    </location>
</feature>
<evidence type="ECO:0000256" key="6">
    <source>
        <dbReference type="ARBA" id="ARBA00023157"/>
    </source>
</evidence>
<organism evidence="11 12">
    <name type="scientific">Carnegiea gigantea</name>
    <dbReference type="NCBI Taxonomy" id="171969"/>
    <lineage>
        <taxon>Eukaryota</taxon>
        <taxon>Viridiplantae</taxon>
        <taxon>Streptophyta</taxon>
        <taxon>Embryophyta</taxon>
        <taxon>Tracheophyta</taxon>
        <taxon>Spermatophyta</taxon>
        <taxon>Magnoliopsida</taxon>
        <taxon>eudicotyledons</taxon>
        <taxon>Gunneridae</taxon>
        <taxon>Pentapetalae</taxon>
        <taxon>Caryophyllales</taxon>
        <taxon>Cactineae</taxon>
        <taxon>Cactaceae</taxon>
        <taxon>Cactoideae</taxon>
        <taxon>Echinocereeae</taxon>
        <taxon>Carnegiea</taxon>
    </lineage>
</organism>